<dbReference type="InterPro" id="IPR007497">
    <property type="entry name" value="SIMPL/DUF541"/>
</dbReference>
<sequence>MASLLLGGPAVAAEREGVTVSGAGEAYGQPDLLTADFGVESNAATVDAALTTAGSAAARMRDALVRAGLGKADLQTSNATIGSRTNDKQEITGYTVSQGLTAKIRDLPKAGDLMSAAIAAGGDAARLNGVSFSIEDDAALIAEARRKAFADARAKAELYAGAADRKLGRVVRISESAPSWGGGPMAQDSMAASGARLVIEPGRQRLSATVTVEWAFQK</sequence>
<evidence type="ECO:0000313" key="1">
    <source>
        <dbReference type="EMBL" id="SNY61415.1"/>
    </source>
</evidence>
<gene>
    <name evidence="1" type="ORF">SAMN05421748_122162</name>
</gene>
<dbReference type="EMBL" id="OBDY01000022">
    <property type="protein sequence ID" value="SNY61415.1"/>
    <property type="molecule type" value="Genomic_DNA"/>
</dbReference>
<dbReference type="Gene3D" id="3.30.70.2970">
    <property type="entry name" value="Protein of unknown function (DUF541), domain 2"/>
    <property type="match status" value="1"/>
</dbReference>
<name>A0A285JMA2_9ACTN</name>
<organism evidence="1 2">
    <name type="scientific">Paractinoplanes atraurantiacus</name>
    <dbReference type="NCBI Taxonomy" id="1036182"/>
    <lineage>
        <taxon>Bacteria</taxon>
        <taxon>Bacillati</taxon>
        <taxon>Actinomycetota</taxon>
        <taxon>Actinomycetes</taxon>
        <taxon>Micromonosporales</taxon>
        <taxon>Micromonosporaceae</taxon>
        <taxon>Paractinoplanes</taxon>
    </lineage>
</organism>
<evidence type="ECO:0008006" key="3">
    <source>
        <dbReference type="Google" id="ProtNLM"/>
    </source>
</evidence>
<protein>
    <recommendedName>
        <fullName evidence="3">SIMPL domain-containing protein</fullName>
    </recommendedName>
</protein>
<accession>A0A285JMA2</accession>
<dbReference type="PANTHER" id="PTHR34387">
    <property type="entry name" value="SLR1258 PROTEIN"/>
    <property type="match status" value="1"/>
</dbReference>
<reference evidence="2" key="1">
    <citation type="submission" date="2017-09" db="EMBL/GenBank/DDBJ databases">
        <authorList>
            <person name="Varghese N."/>
            <person name="Submissions S."/>
        </authorList>
    </citation>
    <scope>NUCLEOTIDE SEQUENCE [LARGE SCALE GENOMIC DNA]</scope>
    <source>
        <strain evidence="2">CGMCC 4.6857</strain>
    </source>
</reference>
<dbReference type="InterPro" id="IPR052022">
    <property type="entry name" value="26kDa_periplasmic_antigen"/>
</dbReference>
<proteinExistence type="predicted"/>
<keyword evidence="2" id="KW-1185">Reference proteome</keyword>
<dbReference type="Gene3D" id="3.30.110.170">
    <property type="entry name" value="Protein of unknown function (DUF541), domain 1"/>
    <property type="match status" value="1"/>
</dbReference>
<dbReference type="Proteomes" id="UP000219612">
    <property type="component" value="Unassembled WGS sequence"/>
</dbReference>
<dbReference type="AlphaFoldDB" id="A0A285JMA2"/>
<dbReference type="Pfam" id="PF04402">
    <property type="entry name" value="SIMPL"/>
    <property type="match status" value="1"/>
</dbReference>
<dbReference type="GO" id="GO:0006974">
    <property type="term" value="P:DNA damage response"/>
    <property type="evidence" value="ECO:0007669"/>
    <property type="project" value="TreeGrafter"/>
</dbReference>
<dbReference type="PANTHER" id="PTHR34387:SF1">
    <property type="entry name" value="PERIPLASMIC IMMUNOGENIC PROTEIN"/>
    <property type="match status" value="1"/>
</dbReference>
<evidence type="ECO:0000313" key="2">
    <source>
        <dbReference type="Proteomes" id="UP000219612"/>
    </source>
</evidence>